<reference evidence="2 3" key="1">
    <citation type="journal article" date="2024" name="J. Plant Pathol.">
        <title>Sequence and assembly of the genome of Seiridium unicorne, isolate CBS 538.82, causal agent of cypress canker disease.</title>
        <authorList>
            <person name="Scali E."/>
            <person name="Rocca G.D."/>
            <person name="Danti R."/>
            <person name="Garbelotto M."/>
            <person name="Barberini S."/>
            <person name="Baroncelli R."/>
            <person name="Emiliani G."/>
        </authorList>
    </citation>
    <scope>NUCLEOTIDE SEQUENCE [LARGE SCALE GENOMIC DNA]</scope>
    <source>
        <strain evidence="2 3">BM-138-508</strain>
    </source>
</reference>
<sequence>MFKFNQSTRTNQFEDYSSDKTATTPPVAIYNEDDLSHLLFLEAADHGSHIVINKVDRGEPETPLESPLVIDSSCNTSDDESAVLSDCEDESDLEIPPSPSRRRGGTMSISDDDFEFPVFLGRQQDEEEEEVVPVAPLRPALKRSAPASSLEQQRTIQNETTKHVQIVEPEHHLVSVEGPLMSWWPLPVENMEYDWVEKSRQTSVPVAHQTHDIDGPLMSWWPTSTEMLQYDWNEKFYE</sequence>
<proteinExistence type="predicted"/>
<evidence type="ECO:0000256" key="1">
    <source>
        <dbReference type="SAM" id="MobiDB-lite"/>
    </source>
</evidence>
<name>A0ABR2VF68_9PEZI</name>
<feature type="compositionally biased region" description="Acidic residues" evidence="1">
    <location>
        <begin position="77"/>
        <end position="93"/>
    </location>
</feature>
<organism evidence="2 3">
    <name type="scientific">Seiridium unicorne</name>
    <dbReference type="NCBI Taxonomy" id="138068"/>
    <lineage>
        <taxon>Eukaryota</taxon>
        <taxon>Fungi</taxon>
        <taxon>Dikarya</taxon>
        <taxon>Ascomycota</taxon>
        <taxon>Pezizomycotina</taxon>
        <taxon>Sordariomycetes</taxon>
        <taxon>Xylariomycetidae</taxon>
        <taxon>Amphisphaeriales</taxon>
        <taxon>Sporocadaceae</taxon>
        <taxon>Seiridium</taxon>
    </lineage>
</organism>
<feature type="region of interest" description="Disordered" evidence="1">
    <location>
        <begin position="74"/>
        <end position="110"/>
    </location>
</feature>
<dbReference type="Proteomes" id="UP001408356">
    <property type="component" value="Unassembled WGS sequence"/>
</dbReference>
<keyword evidence="3" id="KW-1185">Reference proteome</keyword>
<evidence type="ECO:0000313" key="3">
    <source>
        <dbReference type="Proteomes" id="UP001408356"/>
    </source>
</evidence>
<dbReference type="EMBL" id="JARVKF010000021">
    <property type="protein sequence ID" value="KAK9425278.1"/>
    <property type="molecule type" value="Genomic_DNA"/>
</dbReference>
<evidence type="ECO:0000313" key="2">
    <source>
        <dbReference type="EMBL" id="KAK9425278.1"/>
    </source>
</evidence>
<comment type="caution">
    <text evidence="2">The sequence shown here is derived from an EMBL/GenBank/DDBJ whole genome shotgun (WGS) entry which is preliminary data.</text>
</comment>
<protein>
    <submittedName>
        <fullName evidence="2">Uncharacterized protein</fullName>
    </submittedName>
</protein>
<feature type="region of interest" description="Disordered" evidence="1">
    <location>
        <begin position="1"/>
        <end position="23"/>
    </location>
</feature>
<accession>A0ABR2VF68</accession>
<gene>
    <name evidence="2" type="ORF">SUNI508_13150</name>
</gene>